<feature type="compositionally biased region" description="Low complexity" evidence="1">
    <location>
        <begin position="1"/>
        <end position="13"/>
    </location>
</feature>
<sequence>MAANNPNTTTTTPPHNPLPTPTEFWNANLPPSLHTPHCPPFLTYALPPHNAKDRAILSTPDSDYTLQSWPEVQEIIRANRLDLFQRVPSDLRLYREYCAKVVEEWGSVMRFVVVERLNWGEGEGDPGVEVTGGFGESSNYKILQNDWPYGLDPRIVHLVVWTKFPLLTDPATDDLTPEARGEIEAFVDETFVVKCGREKVVWFRNWSSLKSIQAVEHFHVMLFDPEPDFVREVTGGDVALAEKVKKGAVG</sequence>
<dbReference type="GO" id="GO:0005737">
    <property type="term" value="C:cytoplasm"/>
    <property type="evidence" value="ECO:0007669"/>
    <property type="project" value="TreeGrafter"/>
</dbReference>
<feature type="region of interest" description="Disordered" evidence="1">
    <location>
        <begin position="1"/>
        <end position="22"/>
    </location>
</feature>
<evidence type="ECO:0008006" key="4">
    <source>
        <dbReference type="Google" id="ProtNLM"/>
    </source>
</evidence>
<dbReference type="Pfam" id="PF12239">
    <property type="entry name" value="DUF3605"/>
    <property type="match status" value="1"/>
</dbReference>
<accession>A0A4U0XJL9</accession>
<dbReference type="PANTHER" id="PTHR35020:SF4">
    <property type="entry name" value="N-ACETYLGLUCOSAMINE-INDUCED PROTEIN 1"/>
    <property type="match status" value="1"/>
</dbReference>
<dbReference type="OrthoDB" id="10053431at2759"/>
<dbReference type="Proteomes" id="UP000309340">
    <property type="component" value="Unassembled WGS sequence"/>
</dbReference>
<dbReference type="PANTHER" id="PTHR35020">
    <property type="entry name" value="N-ACETYLGLUCOSAMINE-INDUCED PROTEIN 1"/>
    <property type="match status" value="1"/>
</dbReference>
<evidence type="ECO:0000256" key="1">
    <source>
        <dbReference type="SAM" id="MobiDB-lite"/>
    </source>
</evidence>
<keyword evidence="3" id="KW-1185">Reference proteome</keyword>
<gene>
    <name evidence="2" type="ORF">B0A55_05663</name>
</gene>
<comment type="caution">
    <text evidence="2">The sequence shown here is derived from an EMBL/GenBank/DDBJ whole genome shotgun (WGS) entry which is preliminary data.</text>
</comment>
<proteinExistence type="predicted"/>
<organism evidence="2 3">
    <name type="scientific">Friedmanniomyces simplex</name>
    <dbReference type="NCBI Taxonomy" id="329884"/>
    <lineage>
        <taxon>Eukaryota</taxon>
        <taxon>Fungi</taxon>
        <taxon>Dikarya</taxon>
        <taxon>Ascomycota</taxon>
        <taxon>Pezizomycotina</taxon>
        <taxon>Dothideomycetes</taxon>
        <taxon>Dothideomycetidae</taxon>
        <taxon>Mycosphaerellales</taxon>
        <taxon>Teratosphaeriaceae</taxon>
        <taxon>Friedmanniomyces</taxon>
    </lineage>
</organism>
<name>A0A4U0XJL9_9PEZI</name>
<dbReference type="STRING" id="329884.A0A4U0XJL9"/>
<dbReference type="InterPro" id="IPR022036">
    <property type="entry name" value="DUF3605"/>
</dbReference>
<protein>
    <recommendedName>
        <fullName evidence="4">N-acetylglucosamine-induced protein 1</fullName>
    </recommendedName>
</protein>
<dbReference type="AlphaFoldDB" id="A0A4U0XJL9"/>
<evidence type="ECO:0000313" key="3">
    <source>
        <dbReference type="Proteomes" id="UP000309340"/>
    </source>
</evidence>
<evidence type="ECO:0000313" key="2">
    <source>
        <dbReference type="EMBL" id="TKA76541.1"/>
    </source>
</evidence>
<dbReference type="EMBL" id="NAJQ01000160">
    <property type="protein sequence ID" value="TKA76541.1"/>
    <property type="molecule type" value="Genomic_DNA"/>
</dbReference>
<reference evidence="2 3" key="1">
    <citation type="submission" date="2017-03" db="EMBL/GenBank/DDBJ databases">
        <title>Genomes of endolithic fungi from Antarctica.</title>
        <authorList>
            <person name="Coleine C."/>
            <person name="Masonjones S."/>
            <person name="Stajich J.E."/>
        </authorList>
    </citation>
    <scope>NUCLEOTIDE SEQUENCE [LARGE SCALE GENOMIC DNA]</scope>
    <source>
        <strain evidence="2 3">CCFEE 5184</strain>
    </source>
</reference>
<dbReference type="GO" id="GO:0006044">
    <property type="term" value="P:N-acetylglucosamine metabolic process"/>
    <property type="evidence" value="ECO:0007669"/>
    <property type="project" value="TreeGrafter"/>
</dbReference>